<dbReference type="PANTHER" id="PTHR43479">
    <property type="entry name" value="ACREF/ENVCD OPERON REPRESSOR-RELATED"/>
    <property type="match status" value="1"/>
</dbReference>
<dbReference type="InterPro" id="IPR001647">
    <property type="entry name" value="HTH_TetR"/>
</dbReference>
<keyword evidence="1" id="KW-0678">Repressor</keyword>
<dbReference type="PROSITE" id="PS50977">
    <property type="entry name" value="HTH_TETR_2"/>
    <property type="match status" value="1"/>
</dbReference>
<dbReference type="PRINTS" id="PR00455">
    <property type="entry name" value="HTHTETR"/>
</dbReference>
<feature type="DNA-binding region" description="H-T-H motif" evidence="3">
    <location>
        <begin position="24"/>
        <end position="43"/>
    </location>
</feature>
<name>A0A852TDZ4_9BACI</name>
<proteinExistence type="predicted"/>
<dbReference type="InterPro" id="IPR039536">
    <property type="entry name" value="TetR_C_Proteobacteria"/>
</dbReference>
<dbReference type="EMBL" id="JACCBX010000008">
    <property type="protein sequence ID" value="NYE07070.1"/>
    <property type="molecule type" value="Genomic_DNA"/>
</dbReference>
<dbReference type="GO" id="GO:0003677">
    <property type="term" value="F:DNA binding"/>
    <property type="evidence" value="ECO:0007669"/>
    <property type="project" value="UniProtKB-UniRule"/>
</dbReference>
<reference evidence="6" key="2">
    <citation type="submission" date="2020-08" db="EMBL/GenBank/DDBJ databases">
        <title>The Agave Microbiome: Exploring the role of microbial communities in plant adaptations to desert environments.</title>
        <authorList>
            <person name="Partida-Martinez L.P."/>
        </authorList>
    </citation>
    <scope>NUCLEOTIDE SEQUENCE [LARGE SCALE GENOMIC DNA]</scope>
    <source>
        <strain evidence="6">AT2.8</strain>
    </source>
</reference>
<feature type="domain" description="HTH tetR-type" evidence="4">
    <location>
        <begin position="1"/>
        <end position="61"/>
    </location>
</feature>
<protein>
    <submittedName>
        <fullName evidence="5">AcrR family transcriptional regulator</fullName>
    </submittedName>
</protein>
<dbReference type="InterPro" id="IPR050624">
    <property type="entry name" value="HTH-type_Tx_Regulator"/>
</dbReference>
<dbReference type="SUPFAM" id="SSF48498">
    <property type="entry name" value="Tetracyclin repressor-like, C-terminal domain"/>
    <property type="match status" value="1"/>
</dbReference>
<dbReference type="PANTHER" id="PTHR43479:SF11">
    <property type="entry name" value="ACREF_ENVCD OPERON REPRESSOR-RELATED"/>
    <property type="match status" value="1"/>
</dbReference>
<evidence type="ECO:0000313" key="5">
    <source>
        <dbReference type="EMBL" id="NYE07070.1"/>
    </source>
</evidence>
<keyword evidence="2 3" id="KW-0238">DNA-binding</keyword>
<sequence length="199" mass="23110">MTTDEKILKVAIDMIARKGFKGATTKQIAEKAAVSEMTLFRHFPNKKKILEAAIDRYYYSFQMKELFEHKLIWNLEKDLLMIAETYHTIMKKNKNVIKIAIQEGHNVPGLLDQVNKHPRQLKELIVKYLEEMNERELIRDCDYELTAMNFLYMSYGLFISRSFVSGETITSLSEEDVIKGSVQVFIDHLTPSQVNGKVN</sequence>
<dbReference type="Pfam" id="PF00440">
    <property type="entry name" value="TetR_N"/>
    <property type="match status" value="1"/>
</dbReference>
<dbReference type="InterPro" id="IPR036271">
    <property type="entry name" value="Tet_transcr_reg_TetR-rel_C_sf"/>
</dbReference>
<evidence type="ECO:0000256" key="3">
    <source>
        <dbReference type="PROSITE-ProRule" id="PRU00335"/>
    </source>
</evidence>
<dbReference type="InterPro" id="IPR009057">
    <property type="entry name" value="Homeodomain-like_sf"/>
</dbReference>
<evidence type="ECO:0000313" key="6">
    <source>
        <dbReference type="Proteomes" id="UP000548423"/>
    </source>
</evidence>
<dbReference type="Pfam" id="PF14246">
    <property type="entry name" value="TetR_C_7"/>
    <property type="match status" value="1"/>
</dbReference>
<evidence type="ECO:0000259" key="4">
    <source>
        <dbReference type="PROSITE" id="PS50977"/>
    </source>
</evidence>
<dbReference type="Proteomes" id="UP000548423">
    <property type="component" value="Unassembled WGS sequence"/>
</dbReference>
<dbReference type="SUPFAM" id="SSF46689">
    <property type="entry name" value="Homeodomain-like"/>
    <property type="match status" value="1"/>
</dbReference>
<evidence type="ECO:0000256" key="2">
    <source>
        <dbReference type="ARBA" id="ARBA00023125"/>
    </source>
</evidence>
<evidence type="ECO:0000256" key="1">
    <source>
        <dbReference type="ARBA" id="ARBA00022491"/>
    </source>
</evidence>
<gene>
    <name evidence="5" type="ORF">F4694_003855</name>
</gene>
<comment type="caution">
    <text evidence="5">The sequence shown here is derived from an EMBL/GenBank/DDBJ whole genome shotgun (WGS) entry which is preliminary data.</text>
</comment>
<organism evidence="5 6">
    <name type="scientific">Neobacillus niacini</name>
    <dbReference type="NCBI Taxonomy" id="86668"/>
    <lineage>
        <taxon>Bacteria</taxon>
        <taxon>Bacillati</taxon>
        <taxon>Bacillota</taxon>
        <taxon>Bacilli</taxon>
        <taxon>Bacillales</taxon>
        <taxon>Bacillaceae</taxon>
        <taxon>Neobacillus</taxon>
    </lineage>
</organism>
<dbReference type="AlphaFoldDB" id="A0A852TDZ4"/>
<dbReference type="Gene3D" id="1.10.357.10">
    <property type="entry name" value="Tetracycline Repressor, domain 2"/>
    <property type="match status" value="1"/>
</dbReference>
<reference evidence="6" key="1">
    <citation type="submission" date="2020-07" db="EMBL/GenBank/DDBJ databases">
        <authorList>
            <person name="Partida-Martinez L."/>
            <person name="Huntemann M."/>
            <person name="Clum A."/>
            <person name="Wang J."/>
            <person name="Palaniappan K."/>
            <person name="Ritter S."/>
            <person name="Chen I.-M."/>
            <person name="Stamatis D."/>
            <person name="Reddy T."/>
            <person name="O'Malley R."/>
            <person name="Daum C."/>
            <person name="Shapiro N."/>
            <person name="Ivanova N."/>
            <person name="Kyrpides N."/>
            <person name="Woyke T."/>
        </authorList>
    </citation>
    <scope>NUCLEOTIDE SEQUENCE [LARGE SCALE GENOMIC DNA]</scope>
    <source>
        <strain evidence="6">AT2.8</strain>
    </source>
</reference>
<accession>A0A852TDZ4</accession>